<keyword evidence="6" id="KW-0804">Transcription</keyword>
<dbReference type="AlphaFoldDB" id="A0A0T5Z8S4"/>
<dbReference type="InterPro" id="IPR003444">
    <property type="entry name" value="MraZ"/>
</dbReference>
<dbReference type="Gene3D" id="3.40.1550.20">
    <property type="entry name" value="Transcriptional regulator MraZ domain"/>
    <property type="match status" value="1"/>
</dbReference>
<keyword evidence="4" id="KW-0805">Transcription regulation</keyword>
<dbReference type="InterPro" id="IPR007159">
    <property type="entry name" value="SpoVT-AbrB_dom"/>
</dbReference>
<evidence type="ECO:0000313" key="9">
    <source>
        <dbReference type="EMBL" id="KRT59287.1"/>
    </source>
</evidence>
<dbReference type="InterPro" id="IPR038619">
    <property type="entry name" value="MraZ_sf"/>
</dbReference>
<dbReference type="PANTHER" id="PTHR34701:SF1">
    <property type="entry name" value="TRANSCRIPTIONAL REGULATOR MRAZ"/>
    <property type="match status" value="1"/>
</dbReference>
<comment type="caution">
    <text evidence="9">The sequence shown here is derived from an EMBL/GenBank/DDBJ whole genome shotgun (WGS) entry which is preliminary data.</text>
</comment>
<sequence>RILLPTELRKFANLQKRVALVGQGDRFELWDEETWNRNRDEWLEEVDLNDLDLPEELESLSI</sequence>
<name>A0A0T5Z8S4_9GAMM</name>
<reference evidence="9 10" key="1">
    <citation type="submission" date="2015-11" db="EMBL/GenBank/DDBJ databases">
        <title>The genome of Candidatus Endoriftia persephone in Ridgeia piscesae and population structure of the North Eastern Pacific vestimentiferan symbionts.</title>
        <authorList>
            <person name="Perez M."/>
            <person name="Juniper K.S."/>
        </authorList>
    </citation>
    <scope>NUCLEOTIDE SEQUENCE [LARGE SCALE GENOMIC DNA]</scope>
    <source>
        <strain evidence="9">Ind10</strain>
    </source>
</reference>
<dbReference type="Pfam" id="PF02381">
    <property type="entry name" value="MraZ"/>
    <property type="match status" value="1"/>
</dbReference>
<evidence type="ECO:0000256" key="7">
    <source>
        <dbReference type="PROSITE-ProRule" id="PRU01076"/>
    </source>
</evidence>
<keyword evidence="3" id="KW-0677">Repeat</keyword>
<proteinExistence type="inferred from homology"/>
<evidence type="ECO:0000256" key="2">
    <source>
        <dbReference type="ARBA" id="ARBA00022490"/>
    </source>
</evidence>
<keyword evidence="5 7" id="KW-0238">DNA-binding</keyword>
<dbReference type="PROSITE" id="PS51740">
    <property type="entry name" value="SPOVT_ABRB"/>
    <property type="match status" value="1"/>
</dbReference>
<evidence type="ECO:0000259" key="8">
    <source>
        <dbReference type="PROSITE" id="PS51740"/>
    </source>
</evidence>
<dbReference type="HAMAP" id="MF_01008">
    <property type="entry name" value="MraZ"/>
    <property type="match status" value="1"/>
</dbReference>
<dbReference type="CDD" id="cd16321">
    <property type="entry name" value="MraZ_C"/>
    <property type="match status" value="1"/>
</dbReference>
<dbReference type="PANTHER" id="PTHR34701">
    <property type="entry name" value="TRANSCRIPTIONAL REGULATOR MRAZ"/>
    <property type="match status" value="1"/>
</dbReference>
<evidence type="ECO:0000256" key="1">
    <source>
        <dbReference type="ARBA" id="ARBA00013860"/>
    </source>
</evidence>
<feature type="domain" description="SpoVT-AbrB" evidence="8">
    <location>
        <begin position="1"/>
        <end position="34"/>
    </location>
</feature>
<dbReference type="SUPFAM" id="SSF89447">
    <property type="entry name" value="AbrB/MazE/MraZ-like"/>
    <property type="match status" value="1"/>
</dbReference>
<dbReference type="Proteomes" id="UP000051276">
    <property type="component" value="Unassembled WGS sequence"/>
</dbReference>
<dbReference type="GO" id="GO:0003700">
    <property type="term" value="F:DNA-binding transcription factor activity"/>
    <property type="evidence" value="ECO:0007669"/>
    <property type="project" value="InterPro"/>
</dbReference>
<evidence type="ECO:0000256" key="3">
    <source>
        <dbReference type="ARBA" id="ARBA00022737"/>
    </source>
</evidence>
<protein>
    <recommendedName>
        <fullName evidence="1">Transcriptional regulator MraZ</fullName>
    </recommendedName>
</protein>
<dbReference type="EMBL" id="LMXI01000182">
    <property type="protein sequence ID" value="KRT59287.1"/>
    <property type="molecule type" value="Genomic_DNA"/>
</dbReference>
<dbReference type="GO" id="GO:0000976">
    <property type="term" value="F:transcription cis-regulatory region binding"/>
    <property type="evidence" value="ECO:0007669"/>
    <property type="project" value="TreeGrafter"/>
</dbReference>
<dbReference type="GO" id="GO:2000143">
    <property type="term" value="P:negative regulation of DNA-templated transcription initiation"/>
    <property type="evidence" value="ECO:0007669"/>
    <property type="project" value="TreeGrafter"/>
</dbReference>
<keyword evidence="2" id="KW-0963">Cytoplasm</keyword>
<dbReference type="InterPro" id="IPR020603">
    <property type="entry name" value="MraZ_dom"/>
</dbReference>
<accession>A0A0T5Z8S4</accession>
<evidence type="ECO:0000256" key="4">
    <source>
        <dbReference type="ARBA" id="ARBA00023015"/>
    </source>
</evidence>
<feature type="non-terminal residue" evidence="9">
    <location>
        <position position="1"/>
    </location>
</feature>
<gene>
    <name evidence="9" type="ORF">Ga0076813_15123</name>
</gene>
<dbReference type="RefSeq" id="WP_411572142.1">
    <property type="nucleotide sequence ID" value="NZ_KQ556866.1"/>
</dbReference>
<evidence type="ECO:0000256" key="5">
    <source>
        <dbReference type="ARBA" id="ARBA00023125"/>
    </source>
</evidence>
<dbReference type="InterPro" id="IPR037914">
    <property type="entry name" value="SpoVT-AbrB_sf"/>
</dbReference>
<evidence type="ECO:0000256" key="6">
    <source>
        <dbReference type="ARBA" id="ARBA00023163"/>
    </source>
</evidence>
<organism evidence="9 10">
    <name type="scientific">endosymbiont of Ridgeia piscesae</name>
    <dbReference type="NCBI Taxonomy" id="54398"/>
    <lineage>
        <taxon>Bacteria</taxon>
        <taxon>Pseudomonadati</taxon>
        <taxon>Pseudomonadota</taxon>
        <taxon>Gammaproteobacteria</taxon>
        <taxon>sulfur-oxidizing symbionts</taxon>
    </lineage>
</organism>
<evidence type="ECO:0000313" key="10">
    <source>
        <dbReference type="Proteomes" id="UP000051276"/>
    </source>
</evidence>
<dbReference type="InterPro" id="IPR035644">
    <property type="entry name" value="MraZ_C"/>
</dbReference>